<protein>
    <recommendedName>
        <fullName evidence="11">Flagellar L-ring protein</fullName>
    </recommendedName>
    <alternativeName>
        <fullName evidence="11">Basal body L-ring protein</fullName>
    </alternativeName>
</protein>
<evidence type="ECO:0000256" key="1">
    <source>
        <dbReference type="ARBA" id="ARBA00002591"/>
    </source>
</evidence>
<dbReference type="HAMAP" id="MF_00415">
    <property type="entry name" value="FlgH"/>
    <property type="match status" value="1"/>
</dbReference>
<evidence type="ECO:0000256" key="12">
    <source>
        <dbReference type="SAM" id="SignalP"/>
    </source>
</evidence>
<gene>
    <name evidence="11" type="primary">flgH</name>
    <name evidence="13" type="ORF">DEM34_12595</name>
</gene>
<keyword evidence="13" id="KW-0966">Cell projection</keyword>
<keyword evidence="8 11" id="KW-0975">Bacterial flagellum</keyword>
<dbReference type="AlphaFoldDB" id="A0A2U2MZS7"/>
<dbReference type="InterPro" id="IPR000527">
    <property type="entry name" value="Flag_Lring"/>
</dbReference>
<evidence type="ECO:0000256" key="8">
    <source>
        <dbReference type="ARBA" id="ARBA00023143"/>
    </source>
</evidence>
<dbReference type="GO" id="GO:0071973">
    <property type="term" value="P:bacterial-type flagellum-dependent cell motility"/>
    <property type="evidence" value="ECO:0007669"/>
    <property type="project" value="InterPro"/>
</dbReference>
<dbReference type="PANTHER" id="PTHR34933">
    <property type="entry name" value="FLAGELLAR L-RING PROTEIN"/>
    <property type="match status" value="1"/>
</dbReference>
<keyword evidence="10 11" id="KW-0449">Lipoprotein</keyword>
<sequence length="222" mass="23616">MIRTVPVLLALALLLGGCASRMPDEPPAALPEPEFDQPEVAANGSIYQAGRDVRLYESRIARRVGDIITVVLEESTDASKDANQSLSRSSNVDFPAPTIMGREVTRDGVPVEFGVEADQSFDGGGSAAQSNALSGTLTAQVIRVQPNGNLVIQGQKKLTLNRGDEYVTISGTVRRDDLSADNTVSSTRVANARISYTGSGALADSSRMGWLSRLFMSVISPF</sequence>
<feature type="chain" id="PRO_5015452910" description="Flagellar L-ring protein" evidence="12">
    <location>
        <begin position="22"/>
        <end position="222"/>
    </location>
</feature>
<dbReference type="GO" id="GO:0003774">
    <property type="term" value="F:cytoskeletal motor activity"/>
    <property type="evidence" value="ECO:0007669"/>
    <property type="project" value="InterPro"/>
</dbReference>
<keyword evidence="13" id="KW-0969">Cilium</keyword>
<keyword evidence="13" id="KW-0282">Flagellum</keyword>
<keyword evidence="14" id="KW-1185">Reference proteome</keyword>
<reference evidence="13 14" key="1">
    <citation type="submission" date="2018-05" db="EMBL/GenBank/DDBJ databases">
        <title>Spiribacter halobius sp. nov., a moderately halophilic bacterium isolated from marine solar saltern.</title>
        <authorList>
            <person name="Zheng W.-S."/>
            <person name="Lu D.-C."/>
            <person name="Du Z.-J."/>
        </authorList>
    </citation>
    <scope>NUCLEOTIDE SEQUENCE [LARGE SCALE GENOMIC DNA]</scope>
    <source>
        <strain evidence="13 14">E85</strain>
    </source>
</reference>
<dbReference type="PANTHER" id="PTHR34933:SF1">
    <property type="entry name" value="FLAGELLAR L-RING PROTEIN"/>
    <property type="match status" value="1"/>
</dbReference>
<evidence type="ECO:0000256" key="6">
    <source>
        <dbReference type="ARBA" id="ARBA00023136"/>
    </source>
</evidence>
<dbReference type="OrthoDB" id="9789463at2"/>
<evidence type="ECO:0000256" key="7">
    <source>
        <dbReference type="ARBA" id="ARBA00023139"/>
    </source>
</evidence>
<dbReference type="NCBIfam" id="NF001304">
    <property type="entry name" value="PRK00249.1-4"/>
    <property type="match status" value="1"/>
</dbReference>
<dbReference type="PRINTS" id="PR01008">
    <property type="entry name" value="FLGLRINGFLGH"/>
</dbReference>
<dbReference type="GO" id="GO:0009427">
    <property type="term" value="C:bacterial-type flagellum basal body, distal rod, L ring"/>
    <property type="evidence" value="ECO:0007669"/>
    <property type="project" value="InterPro"/>
</dbReference>
<evidence type="ECO:0000256" key="5">
    <source>
        <dbReference type="ARBA" id="ARBA00022729"/>
    </source>
</evidence>
<evidence type="ECO:0000256" key="11">
    <source>
        <dbReference type="HAMAP-Rule" id="MF_00415"/>
    </source>
</evidence>
<evidence type="ECO:0000256" key="4">
    <source>
        <dbReference type="ARBA" id="ARBA00011439"/>
    </source>
</evidence>
<dbReference type="Proteomes" id="UP000245474">
    <property type="component" value="Unassembled WGS sequence"/>
</dbReference>
<organism evidence="13 14">
    <name type="scientific">Sediminicurvatus halobius</name>
    <dbReference type="NCBI Taxonomy" id="2182432"/>
    <lineage>
        <taxon>Bacteria</taxon>
        <taxon>Pseudomonadati</taxon>
        <taxon>Pseudomonadota</taxon>
        <taxon>Gammaproteobacteria</taxon>
        <taxon>Chromatiales</taxon>
        <taxon>Ectothiorhodospiraceae</taxon>
        <taxon>Sediminicurvatus</taxon>
    </lineage>
</organism>
<proteinExistence type="inferred from homology"/>
<comment type="function">
    <text evidence="1 11">Assembles around the rod to form the L-ring and probably protects the motor/basal body from shearing forces during rotation.</text>
</comment>
<evidence type="ECO:0000256" key="9">
    <source>
        <dbReference type="ARBA" id="ARBA00023237"/>
    </source>
</evidence>
<comment type="subcellular location">
    <subcellularLocation>
        <location evidence="11">Cell outer membrane</location>
        <topology evidence="11">Lipid-anchor</topology>
    </subcellularLocation>
    <subcellularLocation>
        <location evidence="11">Bacterial flagellum basal body</location>
    </subcellularLocation>
    <subcellularLocation>
        <location evidence="2">Membrane</location>
        <topology evidence="2">Lipid-anchor</topology>
    </subcellularLocation>
</comment>
<dbReference type="GO" id="GO:0009279">
    <property type="term" value="C:cell outer membrane"/>
    <property type="evidence" value="ECO:0007669"/>
    <property type="project" value="UniProtKB-SubCell"/>
</dbReference>
<feature type="signal peptide" evidence="12">
    <location>
        <begin position="1"/>
        <end position="21"/>
    </location>
</feature>
<keyword evidence="9 11" id="KW-0998">Cell outer membrane</keyword>
<comment type="subunit">
    <text evidence="4 11">The basal body constitutes a major portion of the flagellar organelle and consists of four rings (L,P,S, and M) mounted on a central rod.</text>
</comment>
<evidence type="ECO:0000256" key="2">
    <source>
        <dbReference type="ARBA" id="ARBA00004635"/>
    </source>
</evidence>
<evidence type="ECO:0000256" key="10">
    <source>
        <dbReference type="ARBA" id="ARBA00023288"/>
    </source>
</evidence>
<evidence type="ECO:0000313" key="13">
    <source>
        <dbReference type="EMBL" id="PWG62308.1"/>
    </source>
</evidence>
<dbReference type="RefSeq" id="WP_109679175.1">
    <property type="nucleotide sequence ID" value="NZ_CP086615.1"/>
</dbReference>
<accession>A0A2U2MZS7</accession>
<dbReference type="Pfam" id="PF02107">
    <property type="entry name" value="FlgH"/>
    <property type="match status" value="1"/>
</dbReference>
<dbReference type="EMBL" id="QFFI01000020">
    <property type="protein sequence ID" value="PWG62308.1"/>
    <property type="molecule type" value="Genomic_DNA"/>
</dbReference>
<name>A0A2U2MZS7_9GAMM</name>
<keyword evidence="5 11" id="KW-0732">Signal</keyword>
<dbReference type="PROSITE" id="PS51257">
    <property type="entry name" value="PROKAR_LIPOPROTEIN"/>
    <property type="match status" value="1"/>
</dbReference>
<evidence type="ECO:0000313" key="14">
    <source>
        <dbReference type="Proteomes" id="UP000245474"/>
    </source>
</evidence>
<comment type="similarity">
    <text evidence="3 11">Belongs to the FlgH family.</text>
</comment>
<comment type="caution">
    <text evidence="13">The sequence shown here is derived from an EMBL/GenBank/DDBJ whole genome shotgun (WGS) entry which is preliminary data.</text>
</comment>
<evidence type="ECO:0000256" key="3">
    <source>
        <dbReference type="ARBA" id="ARBA00006929"/>
    </source>
</evidence>
<keyword evidence="7" id="KW-0564">Palmitate</keyword>
<keyword evidence="6 11" id="KW-0472">Membrane</keyword>